<evidence type="ECO:0000256" key="2">
    <source>
        <dbReference type="ARBA" id="ARBA00022695"/>
    </source>
</evidence>
<feature type="domain" description="Carbohydrate kinase PfkB" evidence="6">
    <location>
        <begin position="14"/>
        <end position="323"/>
    </location>
</feature>
<dbReference type="InterPro" id="IPR050385">
    <property type="entry name" value="Archaeal_FAD_synthase"/>
</dbReference>
<keyword evidence="3" id="KW-0511">Multifunctional enzyme</keyword>
<dbReference type="SUPFAM" id="SSF52374">
    <property type="entry name" value="Nucleotidylyl transferase"/>
    <property type="match status" value="1"/>
</dbReference>
<accession>A0A7G1NUW3</accession>
<dbReference type="PANTHER" id="PTHR43793">
    <property type="entry name" value="FAD SYNTHASE"/>
    <property type="match status" value="1"/>
</dbReference>
<dbReference type="Gene3D" id="3.40.1190.20">
    <property type="match status" value="1"/>
</dbReference>
<dbReference type="InterPro" id="IPR014729">
    <property type="entry name" value="Rossmann-like_a/b/a_fold"/>
</dbReference>
<feature type="region of interest" description="Disordered" evidence="5">
    <location>
        <begin position="201"/>
        <end position="225"/>
    </location>
</feature>
<protein>
    <submittedName>
        <fullName evidence="8">Bifunctional protein HldE</fullName>
    </submittedName>
</protein>
<evidence type="ECO:0000256" key="4">
    <source>
        <dbReference type="ARBA" id="ARBA00023277"/>
    </source>
</evidence>
<dbReference type="AlphaFoldDB" id="A0A7G1NUW3"/>
<feature type="compositionally biased region" description="Low complexity" evidence="5">
    <location>
        <begin position="204"/>
        <end position="223"/>
    </location>
</feature>
<evidence type="ECO:0000256" key="1">
    <source>
        <dbReference type="ARBA" id="ARBA00022679"/>
    </source>
</evidence>
<name>A0A7G1NUW3_9ACTN</name>
<dbReference type="GO" id="GO:0016779">
    <property type="term" value="F:nucleotidyltransferase activity"/>
    <property type="evidence" value="ECO:0007669"/>
    <property type="project" value="UniProtKB-KW"/>
</dbReference>
<dbReference type="Pfam" id="PF01467">
    <property type="entry name" value="CTP_transf_like"/>
    <property type="match status" value="1"/>
</dbReference>
<dbReference type="KEGG" id="sgm:GCM10017557_15180"/>
<evidence type="ECO:0000313" key="8">
    <source>
        <dbReference type="EMBL" id="BCL26659.1"/>
    </source>
</evidence>
<keyword evidence="1" id="KW-0808">Transferase</keyword>
<evidence type="ECO:0000256" key="5">
    <source>
        <dbReference type="SAM" id="MobiDB-lite"/>
    </source>
</evidence>
<evidence type="ECO:0000259" key="7">
    <source>
        <dbReference type="Pfam" id="PF01467"/>
    </source>
</evidence>
<dbReference type="Pfam" id="PF00294">
    <property type="entry name" value="PfkB"/>
    <property type="match status" value="1"/>
</dbReference>
<dbReference type="Gene3D" id="3.40.50.620">
    <property type="entry name" value="HUPs"/>
    <property type="match status" value="1"/>
</dbReference>
<dbReference type="NCBIfam" id="TIGR00125">
    <property type="entry name" value="cyt_tran_rel"/>
    <property type="match status" value="1"/>
</dbReference>
<feature type="domain" description="Cytidyltransferase-like" evidence="7">
    <location>
        <begin position="379"/>
        <end position="472"/>
    </location>
</feature>
<organism evidence="8 9">
    <name type="scientific">Streptomyces aurantiacus</name>
    <dbReference type="NCBI Taxonomy" id="47760"/>
    <lineage>
        <taxon>Bacteria</taxon>
        <taxon>Bacillati</taxon>
        <taxon>Actinomycetota</taxon>
        <taxon>Actinomycetes</taxon>
        <taxon>Kitasatosporales</taxon>
        <taxon>Streptomycetaceae</taxon>
        <taxon>Streptomyces</taxon>
        <taxon>Streptomyces aurantiacus group</taxon>
    </lineage>
</organism>
<dbReference type="InterPro" id="IPR004821">
    <property type="entry name" value="Cyt_trans-like"/>
</dbReference>
<feature type="region of interest" description="Disordered" evidence="5">
    <location>
        <begin position="502"/>
        <end position="524"/>
    </location>
</feature>
<reference evidence="8 9" key="1">
    <citation type="journal article" date="2014" name="Int. J. Syst. Evol. Microbiol.">
        <title>Complete genome sequence of Corynebacterium casei LMG S-19264T (=DSM 44701T), isolated from a smear-ripened cheese.</title>
        <authorList>
            <consortium name="US DOE Joint Genome Institute (JGI-PGF)"/>
            <person name="Walter F."/>
            <person name="Albersmeier A."/>
            <person name="Kalinowski J."/>
            <person name="Ruckert C."/>
        </authorList>
    </citation>
    <scope>NUCLEOTIDE SEQUENCE [LARGE SCALE GENOMIC DNA]</scope>
    <source>
        <strain evidence="8 9">JCM 4677</strain>
    </source>
</reference>
<dbReference type="InterPro" id="IPR011611">
    <property type="entry name" value="PfkB_dom"/>
</dbReference>
<dbReference type="Proteomes" id="UP000516444">
    <property type="component" value="Chromosome"/>
</dbReference>
<keyword evidence="4" id="KW-0119">Carbohydrate metabolism</keyword>
<dbReference type="EMBL" id="AP023440">
    <property type="protein sequence ID" value="BCL26659.1"/>
    <property type="molecule type" value="Genomic_DNA"/>
</dbReference>
<proteinExistence type="predicted"/>
<keyword evidence="9" id="KW-1185">Reference proteome</keyword>
<gene>
    <name evidence="8" type="primary">hldE</name>
    <name evidence="8" type="ORF">GCM10017557_15180</name>
</gene>
<dbReference type="SUPFAM" id="SSF53613">
    <property type="entry name" value="Ribokinase-like"/>
    <property type="match status" value="1"/>
</dbReference>
<sequence>MSPTPTPPAPPTPLLVVGDALLDHDLSGRADRLAPDAPVPVVAGAHRVTRPGGAALAAYLGASDGREVTLVTALGDDEASHTLRRLLAGRVRLVEMPLTGRLPCKTRIMAQGVPLLRLDDGDGRAGSVTQEALAAVREARAVLVADYGRGAVDVLRDALTRAAARVPVVWDPHPRGGPPVKGVRLATPSATEAHAFAREHADRAGAATGTAGASTGTGTGTDAVPYGPESALRRSAGDARALIHAWGVTSVAVTLGERGALLSHGEDPLLVPAPWTADGDACGAGDRFAVSAAGALADDALPETAVETAVRAATRYVADGGARGLAARHGEHAPSRTDTGVPGGGVPDHGVGDDDPGTEAYAVRLAARVRDEGGTVVAAGGCFDLLHAGHVALLQAARRTGDCLIVCVNSDASVRHRKGGSRPLVPAADRVRVLLALGCVDAVAVFDEDTPERLLNEVRPHIWAKGGDYALTRLPEATLVKSWGGQVVLLPYLDGRSTTELADRAARGPGPTAQVSGRPRSVRK</sequence>
<dbReference type="PANTHER" id="PTHR43793:SF2">
    <property type="entry name" value="BIFUNCTIONAL PROTEIN HLDE"/>
    <property type="match status" value="1"/>
</dbReference>
<evidence type="ECO:0000313" key="9">
    <source>
        <dbReference type="Proteomes" id="UP000516444"/>
    </source>
</evidence>
<dbReference type="InterPro" id="IPR029056">
    <property type="entry name" value="Ribokinase-like"/>
</dbReference>
<evidence type="ECO:0000259" key="6">
    <source>
        <dbReference type="Pfam" id="PF00294"/>
    </source>
</evidence>
<evidence type="ECO:0000256" key="3">
    <source>
        <dbReference type="ARBA" id="ARBA00023268"/>
    </source>
</evidence>
<dbReference type="RefSeq" id="WP_190849763.1">
    <property type="nucleotide sequence ID" value="NZ_AP023440.1"/>
</dbReference>
<keyword evidence="2" id="KW-0548">Nucleotidyltransferase</keyword>